<feature type="domain" description="Glycosyltransferase subfamily 4-like N-terminal" evidence="3">
    <location>
        <begin position="16"/>
        <end position="168"/>
    </location>
</feature>
<gene>
    <name evidence="4" type="ORF">H8R92_07495</name>
</gene>
<dbReference type="EMBL" id="JACOOQ010000011">
    <property type="protein sequence ID" value="MBC5640278.1"/>
    <property type="molecule type" value="Genomic_DNA"/>
</dbReference>
<dbReference type="PANTHER" id="PTHR46401:SF2">
    <property type="entry name" value="GLYCOSYLTRANSFERASE WBBK-RELATED"/>
    <property type="match status" value="1"/>
</dbReference>
<keyword evidence="1 4" id="KW-0808">Transferase</keyword>
<protein>
    <submittedName>
        <fullName evidence="4">Glycosyltransferase family 4 protein</fullName>
    </submittedName>
</protein>
<dbReference type="PANTHER" id="PTHR46401">
    <property type="entry name" value="GLYCOSYLTRANSFERASE WBBK-RELATED"/>
    <property type="match status" value="1"/>
</dbReference>
<dbReference type="InterPro" id="IPR028098">
    <property type="entry name" value="Glyco_trans_4-like_N"/>
</dbReference>
<dbReference type="RefSeq" id="WP_022211340.1">
    <property type="nucleotide sequence ID" value="NZ_JACOOQ010000011.1"/>
</dbReference>
<evidence type="ECO:0000313" key="4">
    <source>
        <dbReference type="EMBL" id="MBC5640278.1"/>
    </source>
</evidence>
<dbReference type="SUPFAM" id="SSF53756">
    <property type="entry name" value="UDP-Glycosyltransferase/glycogen phosphorylase"/>
    <property type="match status" value="1"/>
</dbReference>
<dbReference type="CDD" id="cd03809">
    <property type="entry name" value="GT4_MtfB-like"/>
    <property type="match status" value="1"/>
</dbReference>
<dbReference type="Proteomes" id="UP000662088">
    <property type="component" value="Unassembled WGS sequence"/>
</dbReference>
<accession>A0A8I0ADZ3</accession>
<evidence type="ECO:0000259" key="3">
    <source>
        <dbReference type="Pfam" id="PF13439"/>
    </source>
</evidence>
<dbReference type="FunFam" id="3.40.50.2000:FF:000119">
    <property type="entry name" value="Glycosyl transferase group 1"/>
    <property type="match status" value="1"/>
</dbReference>
<keyword evidence="5" id="KW-1185">Reference proteome</keyword>
<reference evidence="4" key="1">
    <citation type="submission" date="2020-08" db="EMBL/GenBank/DDBJ databases">
        <title>Genome public.</title>
        <authorList>
            <person name="Liu C."/>
            <person name="Sun Q."/>
        </authorList>
    </citation>
    <scope>NUCLEOTIDE SEQUENCE</scope>
    <source>
        <strain evidence="4">NSJ-42</strain>
    </source>
</reference>
<evidence type="ECO:0000256" key="1">
    <source>
        <dbReference type="ARBA" id="ARBA00022679"/>
    </source>
</evidence>
<dbReference type="Pfam" id="PF00534">
    <property type="entry name" value="Glycos_transf_1"/>
    <property type="match status" value="1"/>
</dbReference>
<name>A0A8I0ADZ3_9CLOT</name>
<evidence type="ECO:0000313" key="5">
    <source>
        <dbReference type="Proteomes" id="UP000662088"/>
    </source>
</evidence>
<dbReference type="GO" id="GO:0009103">
    <property type="term" value="P:lipopolysaccharide biosynthetic process"/>
    <property type="evidence" value="ECO:0007669"/>
    <property type="project" value="TreeGrafter"/>
</dbReference>
<feature type="domain" description="Glycosyl transferase family 1" evidence="2">
    <location>
        <begin position="193"/>
        <end position="349"/>
    </location>
</feature>
<evidence type="ECO:0000259" key="2">
    <source>
        <dbReference type="Pfam" id="PF00534"/>
    </source>
</evidence>
<dbReference type="Gene3D" id="3.40.50.2000">
    <property type="entry name" value="Glycogen Phosphorylase B"/>
    <property type="match status" value="2"/>
</dbReference>
<proteinExistence type="predicted"/>
<dbReference type="GO" id="GO:0016757">
    <property type="term" value="F:glycosyltransferase activity"/>
    <property type="evidence" value="ECO:0007669"/>
    <property type="project" value="InterPro"/>
</dbReference>
<comment type="caution">
    <text evidence="4">The sequence shown here is derived from an EMBL/GenBank/DDBJ whole genome shotgun (WGS) entry which is preliminary data.</text>
</comment>
<organism evidence="4 5">
    <name type="scientific">Clostridium lentum</name>
    <dbReference type="NCBI Taxonomy" id="2763037"/>
    <lineage>
        <taxon>Bacteria</taxon>
        <taxon>Bacillati</taxon>
        <taxon>Bacillota</taxon>
        <taxon>Clostridia</taxon>
        <taxon>Eubacteriales</taxon>
        <taxon>Clostridiaceae</taxon>
        <taxon>Clostridium</taxon>
    </lineage>
</organism>
<sequence length="374" mass="42801">MNFSIDARGINLYKGSGIGTYIENLTLELLNIDKKNNYTIFWAGDNFQKYKRKNSKVILTSKKHNLFFENYYYPSILQEYNINLHHIPQNGMGLSNTYNTPSIVTIHDLIPYIMPETVGKGYLERFLTDMPFIIKNCHGILTVSNYSKKDILRFFPNCPEDKIYVTPLAANTLYKPLPKDNCKDYLNKKYKITTPFILYLGGFSKRKNVYELILSFKNILSSLNKNYSLVICGSLKDEGLRLKEITKELLIDDKVIFTDFVVDYDLPYFHNASDLFVYPSSYEGFGLPILEAMSCQTPVITSNTSSMPEVANNSAILIDPFDKSALSEAMLRVLNSPSLLAEYGEKGYKNSLKFTWSNTAKLTLSAYIDILREN</sequence>
<dbReference type="InterPro" id="IPR001296">
    <property type="entry name" value="Glyco_trans_1"/>
</dbReference>
<dbReference type="AlphaFoldDB" id="A0A8I0ADZ3"/>
<dbReference type="Pfam" id="PF13439">
    <property type="entry name" value="Glyco_transf_4"/>
    <property type="match status" value="1"/>
</dbReference>